<evidence type="ECO:0000313" key="1">
    <source>
        <dbReference type="EMBL" id="ATI20469.1"/>
    </source>
</evidence>
<proteinExistence type="predicted"/>
<gene>
    <name evidence="1" type="primary">orf134</name>
</gene>
<dbReference type="AlphaFoldDB" id="A0A291LJE9"/>
<sequence length="134" mass="14812">MSLIGRLTHFTIGKGFRLSSFMMLDFHSTIPLSTNFLVNLAMGIVSLKEVVGTLWEWPLKFLNLLISPLTLDVRWMSVPKKCALPSAALVTSVFSNDSSSFSSFSMKMAIFCLRLWANSADPAIPISQSSAYLT</sequence>
<organism evidence="1">
    <name type="scientific">Juglanconis juglandina</name>
    <dbReference type="NCBI Taxonomy" id="1940567"/>
    <lineage>
        <taxon>Eukaryota</taxon>
        <taxon>Fungi</taxon>
        <taxon>Dikarya</taxon>
        <taxon>Ascomycota</taxon>
        <taxon>Pezizomycotina</taxon>
        <taxon>Sordariomycetes</taxon>
        <taxon>Sordariomycetidae</taxon>
        <taxon>Diaporthales</taxon>
        <taxon>Juglanconidaceae</taxon>
        <taxon>Juglanconis</taxon>
    </lineage>
</organism>
<accession>A0A291LJE9</accession>
<name>A0A291LJE9_9PEZI</name>
<reference evidence="1" key="1">
    <citation type="submission" date="2017-02" db="EMBL/GenBank/DDBJ databases">
        <title>Fungal Comparative Genomics of Melanconis species and Ophiognomonia clavigignenti-juglandacearum at Different Phylogenetic Distances.</title>
        <authorList>
            <person name="Demers J.E."/>
            <person name="Castlebury L.A."/>
        </authorList>
    </citation>
    <scope>NUCLEOTIDE SEQUENCE</scope>
    <source>
        <strain evidence="1">CBS 121083</strain>
    </source>
</reference>
<keyword evidence="1" id="KW-0496">Mitochondrion</keyword>
<geneLocation type="mitochondrion" evidence="1"/>
<dbReference type="EMBL" id="KY575057">
    <property type="protein sequence ID" value="ATI20469.1"/>
    <property type="molecule type" value="Genomic_DNA"/>
</dbReference>
<protein>
    <submittedName>
        <fullName evidence="1">Uncharacterized protein</fullName>
    </submittedName>
</protein>